<dbReference type="Pfam" id="PF13977">
    <property type="entry name" value="TetR_C_6"/>
    <property type="match status" value="1"/>
</dbReference>
<reference evidence="8" key="1">
    <citation type="journal article" date="2019" name="Int. J. Syst. Evol. Microbiol.">
        <title>The Global Catalogue of Microorganisms (GCM) 10K type strain sequencing project: providing services to taxonomists for standard genome sequencing and annotation.</title>
        <authorList>
            <consortium name="The Broad Institute Genomics Platform"/>
            <consortium name="The Broad Institute Genome Sequencing Center for Infectious Disease"/>
            <person name="Wu L."/>
            <person name="Ma J."/>
        </authorList>
    </citation>
    <scope>NUCLEOTIDE SEQUENCE [LARGE SCALE GENOMIC DNA]</scope>
    <source>
        <strain evidence="8">CCUG 50754</strain>
    </source>
</reference>
<dbReference type="InterPro" id="IPR036271">
    <property type="entry name" value="Tet_transcr_reg_TetR-rel_C_sf"/>
</dbReference>
<evidence type="ECO:0000256" key="2">
    <source>
        <dbReference type="ARBA" id="ARBA00023015"/>
    </source>
</evidence>
<dbReference type="EMBL" id="JBHTIM010000001">
    <property type="protein sequence ID" value="MFD0782170.1"/>
    <property type="molecule type" value="Genomic_DNA"/>
</dbReference>
<evidence type="ECO:0000313" key="8">
    <source>
        <dbReference type="Proteomes" id="UP001597042"/>
    </source>
</evidence>
<evidence type="ECO:0000313" key="7">
    <source>
        <dbReference type="EMBL" id="MFD0782170.1"/>
    </source>
</evidence>
<keyword evidence="8" id="KW-1185">Reference proteome</keyword>
<dbReference type="RefSeq" id="WP_378753877.1">
    <property type="nucleotide sequence ID" value="NZ_JBHSSV010000022.1"/>
</dbReference>
<feature type="domain" description="HTH tetR-type" evidence="6">
    <location>
        <begin position="8"/>
        <end position="68"/>
    </location>
</feature>
<evidence type="ECO:0000256" key="3">
    <source>
        <dbReference type="ARBA" id="ARBA00023125"/>
    </source>
</evidence>
<dbReference type="PROSITE" id="PS50977">
    <property type="entry name" value="HTH_TETR_2"/>
    <property type="match status" value="1"/>
</dbReference>
<sequence>MPKYVDHDERRREIIGRVWRLIASDGIEAATTRRIAEVTGYSNGLLRYYFPSKDSVMSAAFEHVFNATNDRASGLVEAPGLEGLRALAIEILPLDEERLAEARVVITFWQRSLGDASEAQLFADRTSQWRISFAHALESAAERGEVREEIDVTEVVDELLSMLMGAQIMAVFAPDEATPSRLLAQLDGFLARVRATRIDH</sequence>
<proteinExistence type="predicted"/>
<dbReference type="Gene3D" id="1.10.357.10">
    <property type="entry name" value="Tetracycline Repressor, domain 2"/>
    <property type="match status" value="1"/>
</dbReference>
<dbReference type="SUPFAM" id="SSF48498">
    <property type="entry name" value="Tetracyclin repressor-like, C-terminal domain"/>
    <property type="match status" value="1"/>
</dbReference>
<keyword evidence="2" id="KW-0805">Transcription regulation</keyword>
<evidence type="ECO:0000256" key="5">
    <source>
        <dbReference type="PROSITE-ProRule" id="PRU00335"/>
    </source>
</evidence>
<organism evidence="7 8">
    <name type="scientific">Microbacterium koreense</name>
    <dbReference type="NCBI Taxonomy" id="323761"/>
    <lineage>
        <taxon>Bacteria</taxon>
        <taxon>Bacillati</taxon>
        <taxon>Actinomycetota</taxon>
        <taxon>Actinomycetes</taxon>
        <taxon>Micrococcales</taxon>
        <taxon>Microbacteriaceae</taxon>
        <taxon>Microbacterium</taxon>
    </lineage>
</organism>
<feature type="DNA-binding region" description="H-T-H motif" evidence="5">
    <location>
        <begin position="31"/>
        <end position="50"/>
    </location>
</feature>
<keyword evidence="4" id="KW-0804">Transcription</keyword>
<dbReference type="PANTHER" id="PTHR30055:SF234">
    <property type="entry name" value="HTH-TYPE TRANSCRIPTIONAL REGULATOR BETI"/>
    <property type="match status" value="1"/>
</dbReference>
<protein>
    <submittedName>
        <fullName evidence="7">TetR/AcrR family transcriptional regulator</fullName>
    </submittedName>
</protein>
<evidence type="ECO:0000256" key="4">
    <source>
        <dbReference type="ARBA" id="ARBA00023163"/>
    </source>
</evidence>
<evidence type="ECO:0000256" key="1">
    <source>
        <dbReference type="ARBA" id="ARBA00022491"/>
    </source>
</evidence>
<keyword evidence="1" id="KW-0678">Repressor</keyword>
<dbReference type="SUPFAM" id="SSF46689">
    <property type="entry name" value="Homeodomain-like"/>
    <property type="match status" value="1"/>
</dbReference>
<accession>A0ABW2ZU83</accession>
<dbReference type="PANTHER" id="PTHR30055">
    <property type="entry name" value="HTH-TYPE TRANSCRIPTIONAL REGULATOR RUTR"/>
    <property type="match status" value="1"/>
</dbReference>
<gene>
    <name evidence="7" type="ORF">ACFQZV_12780</name>
</gene>
<keyword evidence="3 5" id="KW-0238">DNA-binding</keyword>
<dbReference type="InterPro" id="IPR039538">
    <property type="entry name" value="BetI_C"/>
</dbReference>
<dbReference type="InterPro" id="IPR001647">
    <property type="entry name" value="HTH_TetR"/>
</dbReference>
<evidence type="ECO:0000259" key="6">
    <source>
        <dbReference type="PROSITE" id="PS50977"/>
    </source>
</evidence>
<name>A0ABW2ZU83_9MICO</name>
<dbReference type="Pfam" id="PF00440">
    <property type="entry name" value="TetR_N"/>
    <property type="match status" value="1"/>
</dbReference>
<dbReference type="InterPro" id="IPR050109">
    <property type="entry name" value="HTH-type_TetR-like_transc_reg"/>
</dbReference>
<dbReference type="InterPro" id="IPR009057">
    <property type="entry name" value="Homeodomain-like_sf"/>
</dbReference>
<comment type="caution">
    <text evidence="7">The sequence shown here is derived from an EMBL/GenBank/DDBJ whole genome shotgun (WGS) entry which is preliminary data.</text>
</comment>
<dbReference type="Proteomes" id="UP001597042">
    <property type="component" value="Unassembled WGS sequence"/>
</dbReference>